<organism evidence="2 3">
    <name type="scientific">Bifidobacterium psychraerophilum</name>
    <dbReference type="NCBI Taxonomy" id="218140"/>
    <lineage>
        <taxon>Bacteria</taxon>
        <taxon>Bacillati</taxon>
        <taxon>Actinomycetota</taxon>
        <taxon>Actinomycetes</taxon>
        <taxon>Bifidobacteriales</taxon>
        <taxon>Bifidobacteriaceae</taxon>
        <taxon>Bifidobacterium</taxon>
    </lineage>
</organism>
<keyword evidence="3" id="KW-1185">Reference proteome</keyword>
<dbReference type="AlphaFoldDB" id="A0A087CF81"/>
<feature type="region of interest" description="Disordered" evidence="1">
    <location>
        <begin position="40"/>
        <end position="76"/>
    </location>
</feature>
<dbReference type="GeneID" id="98299984"/>
<accession>A0A087CF81</accession>
<gene>
    <name evidence="2" type="ORF">BPSY_0779</name>
</gene>
<sequence>MKTFPDSRSRGRLVAALAAALVLLVLAGVGVYGLLTGRTQPSASPSPASSPSQAGPSASASPSAAKPPTVQRSTDPDVFARNVATALFGWDTGVGLWPVDYTSPILTVDDPTGAEQAGLASDVAAYLPSREQWIQLRKHATRQSLTITRTYVPAAWAQAVQQATAGQLPDGATAITIEGTRHRAGTWDGRPVREDFAVTFTVFLACPPNADSCHVLRLSQLDNPLK</sequence>
<comment type="caution">
    <text evidence="2">The sequence shown here is derived from an EMBL/GenBank/DDBJ whole genome shotgun (WGS) entry which is preliminary data.</text>
</comment>
<dbReference type="eggNOG" id="ENOG502Z986">
    <property type="taxonomic scope" value="Bacteria"/>
</dbReference>
<dbReference type="OrthoDB" id="3239891at2"/>
<proteinExistence type="predicted"/>
<dbReference type="RefSeq" id="WP_033498271.1">
    <property type="nucleotide sequence ID" value="NZ_JGZI01000009.1"/>
</dbReference>
<name>A0A087CF81_9BIFI</name>
<dbReference type="EMBL" id="JGZI01000009">
    <property type="protein sequence ID" value="KFI81931.1"/>
    <property type="molecule type" value="Genomic_DNA"/>
</dbReference>
<dbReference type="Proteomes" id="UP000029050">
    <property type="component" value="Unassembled WGS sequence"/>
</dbReference>
<evidence type="ECO:0000313" key="3">
    <source>
        <dbReference type="Proteomes" id="UP000029050"/>
    </source>
</evidence>
<feature type="compositionally biased region" description="Low complexity" evidence="1">
    <location>
        <begin position="40"/>
        <end position="68"/>
    </location>
</feature>
<evidence type="ECO:0000256" key="1">
    <source>
        <dbReference type="SAM" id="MobiDB-lite"/>
    </source>
</evidence>
<protein>
    <submittedName>
        <fullName evidence="2">Uncharacterized protein</fullName>
    </submittedName>
</protein>
<evidence type="ECO:0000313" key="2">
    <source>
        <dbReference type="EMBL" id="KFI81931.1"/>
    </source>
</evidence>
<dbReference type="STRING" id="218140.BPSY_0779"/>
<reference evidence="2 3" key="1">
    <citation type="submission" date="2014-03" db="EMBL/GenBank/DDBJ databases">
        <title>Genomics of Bifidobacteria.</title>
        <authorList>
            <person name="Ventura M."/>
            <person name="Milani C."/>
            <person name="Lugli G.A."/>
        </authorList>
    </citation>
    <scope>NUCLEOTIDE SEQUENCE [LARGE SCALE GENOMIC DNA]</scope>
    <source>
        <strain evidence="2 3">LMG 21775</strain>
    </source>
</reference>